<dbReference type="AlphaFoldDB" id="A0A1G6Z344"/>
<proteinExistence type="predicted"/>
<protein>
    <recommendedName>
        <fullName evidence="3">Sigma-70 region 2</fullName>
    </recommendedName>
</protein>
<organism evidence="1 2">
    <name type="scientific">Auraticoccus monumenti</name>
    <dbReference type="NCBI Taxonomy" id="675864"/>
    <lineage>
        <taxon>Bacteria</taxon>
        <taxon>Bacillati</taxon>
        <taxon>Actinomycetota</taxon>
        <taxon>Actinomycetes</taxon>
        <taxon>Propionibacteriales</taxon>
        <taxon>Propionibacteriaceae</taxon>
        <taxon>Auraticoccus</taxon>
    </lineage>
</organism>
<dbReference type="EMBL" id="LT629688">
    <property type="protein sequence ID" value="SDD96275.1"/>
    <property type="molecule type" value="Genomic_DNA"/>
</dbReference>
<evidence type="ECO:0000313" key="2">
    <source>
        <dbReference type="Proteomes" id="UP000198546"/>
    </source>
</evidence>
<keyword evidence="2" id="KW-1185">Reference proteome</keyword>
<dbReference type="STRING" id="675864.SAMN04489747_2156"/>
<sequence length="114" mass="12659">MMASPGPSSTPTARDSCEQRIQALLERLRDHPDPDDIGELYDATSAVVHGWAVAFVASRFAAEEVTVAVYVYLWHCARRYPVHRGQPWPWLQLAFWSAVREGELPAAPVSAARA</sequence>
<accession>A0A1G6Z344</accession>
<gene>
    <name evidence="1" type="ORF">SAMN04489747_2156</name>
</gene>
<evidence type="ECO:0000313" key="1">
    <source>
        <dbReference type="EMBL" id="SDD96275.1"/>
    </source>
</evidence>
<dbReference type="SUPFAM" id="SSF88946">
    <property type="entry name" value="Sigma2 domain of RNA polymerase sigma factors"/>
    <property type="match status" value="1"/>
</dbReference>
<dbReference type="Proteomes" id="UP000198546">
    <property type="component" value="Chromosome i"/>
</dbReference>
<dbReference type="Gene3D" id="1.10.1740.10">
    <property type="match status" value="1"/>
</dbReference>
<dbReference type="InterPro" id="IPR013325">
    <property type="entry name" value="RNA_pol_sigma_r2"/>
</dbReference>
<dbReference type="GO" id="GO:0003700">
    <property type="term" value="F:DNA-binding transcription factor activity"/>
    <property type="evidence" value="ECO:0007669"/>
    <property type="project" value="InterPro"/>
</dbReference>
<dbReference type="GO" id="GO:0006352">
    <property type="term" value="P:DNA-templated transcription initiation"/>
    <property type="evidence" value="ECO:0007669"/>
    <property type="project" value="InterPro"/>
</dbReference>
<reference evidence="1 2" key="1">
    <citation type="submission" date="2016-10" db="EMBL/GenBank/DDBJ databases">
        <authorList>
            <person name="de Groot N.N."/>
        </authorList>
    </citation>
    <scope>NUCLEOTIDE SEQUENCE [LARGE SCALE GENOMIC DNA]</scope>
    <source>
        <strain evidence="1 2">MON 2.2</strain>
    </source>
</reference>
<name>A0A1G6Z344_9ACTN</name>
<evidence type="ECO:0008006" key="3">
    <source>
        <dbReference type="Google" id="ProtNLM"/>
    </source>
</evidence>